<keyword evidence="4" id="KW-1185">Reference proteome</keyword>
<dbReference type="InterPro" id="IPR036047">
    <property type="entry name" value="F-box-like_dom_sf"/>
</dbReference>
<dbReference type="SMART" id="SM00256">
    <property type="entry name" value="FBOX"/>
    <property type="match status" value="1"/>
</dbReference>
<dbReference type="SUPFAM" id="SSF52047">
    <property type="entry name" value="RNI-like"/>
    <property type="match status" value="1"/>
</dbReference>
<dbReference type="SUPFAM" id="SSF81383">
    <property type="entry name" value="F-box domain"/>
    <property type="match status" value="1"/>
</dbReference>
<comment type="caution">
    <text evidence="3">The sequence shown here is derived from an EMBL/GenBank/DDBJ whole genome shotgun (WGS) entry which is preliminary data.</text>
</comment>
<proteinExistence type="predicted"/>
<name>A0AAN6Y3C4_9PEZI</name>
<protein>
    <recommendedName>
        <fullName evidence="2">F-box domain-containing protein</fullName>
    </recommendedName>
</protein>
<dbReference type="CDD" id="cd22150">
    <property type="entry name" value="F-box_CeFBXA-like"/>
    <property type="match status" value="1"/>
</dbReference>
<dbReference type="Proteomes" id="UP001301769">
    <property type="component" value="Unassembled WGS sequence"/>
</dbReference>
<feature type="compositionally biased region" description="Acidic residues" evidence="1">
    <location>
        <begin position="486"/>
        <end position="501"/>
    </location>
</feature>
<organism evidence="3 4">
    <name type="scientific">Rhypophila decipiens</name>
    <dbReference type="NCBI Taxonomy" id="261697"/>
    <lineage>
        <taxon>Eukaryota</taxon>
        <taxon>Fungi</taxon>
        <taxon>Dikarya</taxon>
        <taxon>Ascomycota</taxon>
        <taxon>Pezizomycotina</taxon>
        <taxon>Sordariomycetes</taxon>
        <taxon>Sordariomycetidae</taxon>
        <taxon>Sordariales</taxon>
        <taxon>Naviculisporaceae</taxon>
        <taxon>Rhypophila</taxon>
    </lineage>
</organism>
<dbReference type="EMBL" id="MU858172">
    <property type="protein sequence ID" value="KAK4210515.1"/>
    <property type="molecule type" value="Genomic_DNA"/>
</dbReference>
<feature type="domain" description="F-box" evidence="2">
    <location>
        <begin position="9"/>
        <end position="49"/>
    </location>
</feature>
<evidence type="ECO:0000256" key="1">
    <source>
        <dbReference type="SAM" id="MobiDB-lite"/>
    </source>
</evidence>
<evidence type="ECO:0000313" key="3">
    <source>
        <dbReference type="EMBL" id="KAK4210515.1"/>
    </source>
</evidence>
<reference evidence="3" key="1">
    <citation type="journal article" date="2023" name="Mol. Phylogenet. Evol.">
        <title>Genome-scale phylogeny and comparative genomics of the fungal order Sordariales.</title>
        <authorList>
            <person name="Hensen N."/>
            <person name="Bonometti L."/>
            <person name="Westerberg I."/>
            <person name="Brannstrom I.O."/>
            <person name="Guillou S."/>
            <person name="Cros-Aarteil S."/>
            <person name="Calhoun S."/>
            <person name="Haridas S."/>
            <person name="Kuo A."/>
            <person name="Mondo S."/>
            <person name="Pangilinan J."/>
            <person name="Riley R."/>
            <person name="LaButti K."/>
            <person name="Andreopoulos B."/>
            <person name="Lipzen A."/>
            <person name="Chen C."/>
            <person name="Yan M."/>
            <person name="Daum C."/>
            <person name="Ng V."/>
            <person name="Clum A."/>
            <person name="Steindorff A."/>
            <person name="Ohm R.A."/>
            <person name="Martin F."/>
            <person name="Silar P."/>
            <person name="Natvig D.O."/>
            <person name="Lalanne C."/>
            <person name="Gautier V."/>
            <person name="Ament-Velasquez S.L."/>
            <person name="Kruys A."/>
            <person name="Hutchinson M.I."/>
            <person name="Powell A.J."/>
            <person name="Barry K."/>
            <person name="Miller A.N."/>
            <person name="Grigoriev I.V."/>
            <person name="Debuchy R."/>
            <person name="Gladieux P."/>
            <person name="Hiltunen Thoren M."/>
            <person name="Johannesson H."/>
        </authorList>
    </citation>
    <scope>NUCLEOTIDE SEQUENCE</scope>
    <source>
        <strain evidence="3">PSN293</strain>
    </source>
</reference>
<evidence type="ECO:0000313" key="4">
    <source>
        <dbReference type="Proteomes" id="UP001301769"/>
    </source>
</evidence>
<dbReference type="AlphaFoldDB" id="A0AAN6Y3C4"/>
<gene>
    <name evidence="3" type="ORF">QBC37DRAFT_428571</name>
</gene>
<sequence length="507" mass="58368">MASATLPGLPVEMIHEVCGHLEFQDQGTLRRVNRFFCAIASSHTLKRIKFCMCKRDLDMLRQITNNPLYASYIQDLIYVVETLSLEPQTFEMYARAIEHDEMIKRHIGDYIPRVRAGSPPRTYLPSEIRELHRRYTQFFEQQQDILHNRRDFEVIKEVIAKLPNLKEISVSSDGEIAKVKKSPFVDCKKVCDGRFVSDRISTRHLEVMLKGVKAAGTQLQTMRVSSVYHTCLDPATFGLHSIADQLRNMTHFDLAIQAVEESHMPMPLALGRDDPFDISNQLSECNKTMQAGGLRRVLESMPNLIFLKLTFIEFHSAIPGTFNAPATLQHIMPQDAHWPKLKCLGLSNIMTERQYIVKLLARHKDTLFSFRLDQMRLSSTSWIVTLPMLRKLFAGARMAALVTDFIISVSEDGDKKPEAWQLGNPEYDSEVNELGVAVSRYITSKKKQECPLTEDNMWEFEEWDEDDEVDVFGSVLFDDWMDEDELWGDWEDEPDDDDDLPDLIPID</sequence>
<reference evidence="3" key="2">
    <citation type="submission" date="2023-05" db="EMBL/GenBank/DDBJ databases">
        <authorList>
            <consortium name="Lawrence Berkeley National Laboratory"/>
            <person name="Steindorff A."/>
            <person name="Hensen N."/>
            <person name="Bonometti L."/>
            <person name="Westerberg I."/>
            <person name="Brannstrom I.O."/>
            <person name="Guillou S."/>
            <person name="Cros-Aarteil S."/>
            <person name="Calhoun S."/>
            <person name="Haridas S."/>
            <person name="Kuo A."/>
            <person name="Mondo S."/>
            <person name="Pangilinan J."/>
            <person name="Riley R."/>
            <person name="Labutti K."/>
            <person name="Andreopoulos B."/>
            <person name="Lipzen A."/>
            <person name="Chen C."/>
            <person name="Yanf M."/>
            <person name="Daum C."/>
            <person name="Ng V."/>
            <person name="Clum A."/>
            <person name="Ohm R."/>
            <person name="Martin F."/>
            <person name="Silar P."/>
            <person name="Natvig D."/>
            <person name="Lalanne C."/>
            <person name="Gautier V."/>
            <person name="Ament-Velasquez S.L."/>
            <person name="Kruys A."/>
            <person name="Hutchinson M.I."/>
            <person name="Powell A.J."/>
            <person name="Barry K."/>
            <person name="Miller A.N."/>
            <person name="Grigoriev I.V."/>
            <person name="Debuchy R."/>
            <person name="Gladieux P."/>
            <person name="Thoren M.H."/>
            <person name="Johannesson H."/>
        </authorList>
    </citation>
    <scope>NUCLEOTIDE SEQUENCE</scope>
    <source>
        <strain evidence="3">PSN293</strain>
    </source>
</reference>
<dbReference type="Pfam" id="PF00646">
    <property type="entry name" value="F-box"/>
    <property type="match status" value="1"/>
</dbReference>
<accession>A0AAN6Y3C4</accession>
<evidence type="ECO:0000259" key="2">
    <source>
        <dbReference type="SMART" id="SM00256"/>
    </source>
</evidence>
<feature type="region of interest" description="Disordered" evidence="1">
    <location>
        <begin position="486"/>
        <end position="507"/>
    </location>
</feature>
<dbReference type="InterPro" id="IPR001810">
    <property type="entry name" value="F-box_dom"/>
</dbReference>